<evidence type="ECO:0000313" key="2">
    <source>
        <dbReference type="Proteomes" id="UP001165080"/>
    </source>
</evidence>
<dbReference type="EMBL" id="BRXU01000007">
    <property type="protein sequence ID" value="GLC53380.1"/>
    <property type="molecule type" value="Genomic_DNA"/>
</dbReference>
<keyword evidence="2" id="KW-1185">Reference proteome</keyword>
<dbReference type="AlphaFoldDB" id="A0A9W6BKE5"/>
<comment type="caution">
    <text evidence="1">The sequence shown here is derived from an EMBL/GenBank/DDBJ whole genome shotgun (WGS) entry which is preliminary data.</text>
</comment>
<reference evidence="1 2" key="1">
    <citation type="journal article" date="2023" name="Commun. Biol.">
        <title>Reorganization of the ancestral sex-determining regions during the evolution of trioecy in Pleodorina starrii.</title>
        <authorList>
            <person name="Takahashi K."/>
            <person name="Suzuki S."/>
            <person name="Kawai-Toyooka H."/>
            <person name="Yamamoto K."/>
            <person name="Hamaji T."/>
            <person name="Ootsuki R."/>
            <person name="Yamaguchi H."/>
            <person name="Kawachi M."/>
            <person name="Higashiyama T."/>
            <person name="Nozaki H."/>
        </authorList>
    </citation>
    <scope>NUCLEOTIDE SEQUENCE [LARGE SCALE GENOMIC DNA]</scope>
    <source>
        <strain evidence="1 2">NIES-4479</strain>
    </source>
</reference>
<sequence length="108" mass="11351">MERTGLDETGAWAGLGWAGEIGVVFVRLYTWCGAVRCGAGCCRSCAARIGLPAACCILKAGRLPQAATSVSRAALPLVCGACCCCMSQQQVLLLLLQMLRCPGLLMRK</sequence>
<organism evidence="1 2">
    <name type="scientific">Pleodorina starrii</name>
    <dbReference type="NCBI Taxonomy" id="330485"/>
    <lineage>
        <taxon>Eukaryota</taxon>
        <taxon>Viridiplantae</taxon>
        <taxon>Chlorophyta</taxon>
        <taxon>core chlorophytes</taxon>
        <taxon>Chlorophyceae</taxon>
        <taxon>CS clade</taxon>
        <taxon>Chlamydomonadales</taxon>
        <taxon>Volvocaceae</taxon>
        <taxon>Pleodorina</taxon>
    </lineage>
</organism>
<name>A0A9W6BKE5_9CHLO</name>
<gene>
    <name evidence="1" type="primary">PLESTBF000371</name>
    <name evidence="1" type="ORF">PLESTB_000738500</name>
</gene>
<dbReference type="Proteomes" id="UP001165080">
    <property type="component" value="Unassembled WGS sequence"/>
</dbReference>
<accession>A0A9W6BKE5</accession>
<protein>
    <submittedName>
        <fullName evidence="1">Uncharacterized protein</fullName>
    </submittedName>
</protein>
<proteinExistence type="predicted"/>
<evidence type="ECO:0000313" key="1">
    <source>
        <dbReference type="EMBL" id="GLC53380.1"/>
    </source>
</evidence>